<organism evidence="2">
    <name type="scientific">Zea mays</name>
    <name type="common">Maize</name>
    <dbReference type="NCBI Taxonomy" id="4577"/>
    <lineage>
        <taxon>Eukaryota</taxon>
        <taxon>Viridiplantae</taxon>
        <taxon>Streptophyta</taxon>
        <taxon>Embryophyta</taxon>
        <taxon>Tracheophyta</taxon>
        <taxon>Spermatophyta</taxon>
        <taxon>Magnoliopsida</taxon>
        <taxon>Liliopsida</taxon>
        <taxon>Poales</taxon>
        <taxon>Poaceae</taxon>
        <taxon>PACMAD clade</taxon>
        <taxon>Panicoideae</taxon>
        <taxon>Andropogonodae</taxon>
        <taxon>Andropogoneae</taxon>
        <taxon>Tripsacinae</taxon>
        <taxon>Zea</taxon>
    </lineage>
</organism>
<dbReference type="IntAct" id="A0A1D6GPE9">
    <property type="interactions" value="4"/>
</dbReference>
<evidence type="ECO:0000313" key="2">
    <source>
        <dbReference type="EMBL" id="AQK65047.1"/>
    </source>
</evidence>
<protein>
    <submittedName>
        <fullName evidence="2">Uncharacterized protein</fullName>
    </submittedName>
</protein>
<feature type="compositionally biased region" description="Low complexity" evidence="1">
    <location>
        <begin position="80"/>
        <end position="124"/>
    </location>
</feature>
<dbReference type="AlphaFoldDB" id="A0A1D6GPE9"/>
<evidence type="ECO:0000256" key="1">
    <source>
        <dbReference type="SAM" id="MobiDB-lite"/>
    </source>
</evidence>
<name>A0A1D6GPE9_MAIZE</name>
<accession>A0A1D6GPE9</accession>
<sequence>AQSNRLRNAGSPAHAARKPEAERGLSKRPARNWCSGPPRGWARATRRPTPFLPSSATPARSPSPVASPWRATPPPHPCQRSAPGSLTSSRSSSSSSSPPTSSPSVTGSTGSPRTGPGSPRGARSTKGTAPAAGCKLETSLLFQSCILGLLISNLPTSDDGVESS</sequence>
<proteinExistence type="predicted"/>
<reference evidence="2" key="1">
    <citation type="submission" date="2015-12" db="EMBL/GenBank/DDBJ databases">
        <title>Update maize B73 reference genome by single molecule sequencing technologies.</title>
        <authorList>
            <consortium name="Maize Genome Sequencing Project"/>
            <person name="Ware D."/>
        </authorList>
    </citation>
    <scope>NUCLEOTIDE SEQUENCE</scope>
    <source>
        <tissue evidence="2">Seedling</tissue>
    </source>
</reference>
<feature type="region of interest" description="Disordered" evidence="1">
    <location>
        <begin position="1"/>
        <end position="131"/>
    </location>
</feature>
<feature type="compositionally biased region" description="Low complexity" evidence="1">
    <location>
        <begin position="53"/>
        <end position="68"/>
    </location>
</feature>
<gene>
    <name evidence="2" type="ORF">ZEAMMB73_Zm00001d014017</name>
</gene>
<dbReference type="EMBL" id="CM000781">
    <property type="protein sequence ID" value="AQK65047.1"/>
    <property type="molecule type" value="Genomic_DNA"/>
</dbReference>
<feature type="non-terminal residue" evidence="2">
    <location>
        <position position="1"/>
    </location>
</feature>